<dbReference type="STRING" id="1234679.BN424_3075"/>
<protein>
    <submittedName>
        <fullName evidence="1">PEP phosphonomutase</fullName>
    </submittedName>
</protein>
<dbReference type="HOGENOM" id="CLU_027389_2_3_9"/>
<proteinExistence type="predicted"/>
<dbReference type="SUPFAM" id="SSF51621">
    <property type="entry name" value="Phosphoenolpyruvate/pyruvate domain"/>
    <property type="match status" value="1"/>
</dbReference>
<evidence type="ECO:0000313" key="2">
    <source>
        <dbReference type="Proteomes" id="UP000000212"/>
    </source>
</evidence>
<keyword evidence="2" id="KW-1185">Reference proteome</keyword>
<dbReference type="AlphaFoldDB" id="K8EV22"/>
<dbReference type="InterPro" id="IPR039556">
    <property type="entry name" value="ICL/PEPM"/>
</dbReference>
<accession>K8EV22</accession>
<gene>
    <name evidence="1" type="ORF">BN424_3075</name>
</gene>
<name>K8EV22_CARML</name>
<dbReference type="eggNOG" id="COG2513">
    <property type="taxonomic scope" value="Bacteria"/>
</dbReference>
<dbReference type="CDD" id="cd00377">
    <property type="entry name" value="ICL_PEPM"/>
    <property type="match status" value="1"/>
</dbReference>
<dbReference type="InterPro" id="IPR040442">
    <property type="entry name" value="Pyrv_kinase-like_dom_sf"/>
</dbReference>
<dbReference type="GO" id="GO:0003824">
    <property type="term" value="F:catalytic activity"/>
    <property type="evidence" value="ECO:0007669"/>
    <property type="project" value="InterPro"/>
</dbReference>
<dbReference type="Gene3D" id="3.20.20.60">
    <property type="entry name" value="Phosphoenolpyruvate-binding domains"/>
    <property type="match status" value="1"/>
</dbReference>
<dbReference type="PANTHER" id="PTHR42905:SF16">
    <property type="entry name" value="CARBOXYPHOSPHONOENOLPYRUVATE PHOSPHONOMUTASE-LIKE PROTEIN (AFU_ORTHOLOGUE AFUA_5G07230)"/>
    <property type="match status" value="1"/>
</dbReference>
<dbReference type="PANTHER" id="PTHR42905">
    <property type="entry name" value="PHOSPHOENOLPYRUVATE CARBOXYLASE"/>
    <property type="match status" value="1"/>
</dbReference>
<sequence>MYNCWDVATALALEESRALAIATSSYALAQSWGFPDGQKMTFTEFYWFISRIASHVTKPFTVDIEAGYAVELKQLEANMMQLFTLDIVGVNFEDQDLSTEVPQLWTIAKQSARIQTIKDAAKKQNKTIFLNARTDIFFQNRVVNQELMIEDLNRTTAYANAGADCIFIPGLVDKKWLAYFIHHSPLPVNVMILPGLPSSSELQNMGAKRISYGPASYFSTMNYFQQNARKS</sequence>
<dbReference type="Pfam" id="PF13714">
    <property type="entry name" value="PEP_mutase"/>
    <property type="match status" value="1"/>
</dbReference>
<dbReference type="Proteomes" id="UP000000212">
    <property type="component" value="Chromosome"/>
</dbReference>
<dbReference type="InterPro" id="IPR015813">
    <property type="entry name" value="Pyrv/PenolPyrv_kinase-like_dom"/>
</dbReference>
<organism evidence="1 2">
    <name type="scientific">Carnobacterium maltaromaticum LMA28</name>
    <dbReference type="NCBI Taxonomy" id="1234679"/>
    <lineage>
        <taxon>Bacteria</taxon>
        <taxon>Bacillati</taxon>
        <taxon>Bacillota</taxon>
        <taxon>Bacilli</taxon>
        <taxon>Lactobacillales</taxon>
        <taxon>Carnobacteriaceae</taxon>
        <taxon>Carnobacterium</taxon>
    </lineage>
</organism>
<reference evidence="2" key="1">
    <citation type="journal article" date="2013" name="Genome Announc.">
        <title>Complete Chromosome Sequence of Carnobacterium maltaromaticum LMA 28.</title>
        <authorList>
            <person name="Cailliez-Grimal C."/>
            <person name="Chaillou S."/>
            <person name="Anba-Mondoloni J."/>
            <person name="Loux V."/>
            <person name="Afzal M.I."/>
            <person name="Rahman A."/>
            <person name="Kergourlay G."/>
            <person name="Champomier-Verges M.C."/>
            <person name="Zagorec M."/>
            <person name="Dalgaard P."/>
            <person name="Leisner J.J."/>
            <person name="Prevost H."/>
            <person name="Revol-Junelles A.M."/>
            <person name="Borges F."/>
        </authorList>
    </citation>
    <scope>NUCLEOTIDE SEQUENCE</scope>
    <source>
        <strain evidence="2">LMA28</strain>
    </source>
</reference>
<dbReference type="KEGG" id="cml:BN424_3075"/>
<dbReference type="EMBL" id="HE999757">
    <property type="protein sequence ID" value="CCO12496.2"/>
    <property type="molecule type" value="Genomic_DNA"/>
</dbReference>
<evidence type="ECO:0000313" key="1">
    <source>
        <dbReference type="EMBL" id="CCO12496.2"/>
    </source>
</evidence>